<proteinExistence type="predicted"/>
<evidence type="ECO:0000313" key="1">
    <source>
        <dbReference type="EMBL" id="KAJ1366289.1"/>
    </source>
</evidence>
<comment type="caution">
    <text evidence="1">The sequence shown here is derived from an EMBL/GenBank/DDBJ whole genome shotgun (WGS) entry which is preliminary data.</text>
</comment>
<dbReference type="EMBL" id="JAHQIW010005514">
    <property type="protein sequence ID" value="KAJ1366289.1"/>
    <property type="molecule type" value="Genomic_DNA"/>
</dbReference>
<organism evidence="1 2">
    <name type="scientific">Parelaphostrongylus tenuis</name>
    <name type="common">Meningeal worm</name>
    <dbReference type="NCBI Taxonomy" id="148309"/>
    <lineage>
        <taxon>Eukaryota</taxon>
        <taxon>Metazoa</taxon>
        <taxon>Ecdysozoa</taxon>
        <taxon>Nematoda</taxon>
        <taxon>Chromadorea</taxon>
        <taxon>Rhabditida</taxon>
        <taxon>Rhabditina</taxon>
        <taxon>Rhabditomorpha</taxon>
        <taxon>Strongyloidea</taxon>
        <taxon>Metastrongylidae</taxon>
        <taxon>Parelaphostrongylus</taxon>
    </lineage>
</organism>
<gene>
    <name evidence="1" type="ORF">KIN20_026916</name>
</gene>
<protein>
    <submittedName>
        <fullName evidence="1">Uncharacterized protein</fullName>
    </submittedName>
</protein>
<name>A0AAD5WD88_PARTN</name>
<dbReference type="AlphaFoldDB" id="A0AAD5WD88"/>
<keyword evidence="2" id="KW-1185">Reference proteome</keyword>
<reference evidence="1" key="1">
    <citation type="submission" date="2021-06" db="EMBL/GenBank/DDBJ databases">
        <title>Parelaphostrongylus tenuis whole genome reference sequence.</title>
        <authorList>
            <person name="Garwood T.J."/>
            <person name="Larsen P.A."/>
            <person name="Fountain-Jones N.M."/>
            <person name="Garbe J.R."/>
            <person name="Macchietto M.G."/>
            <person name="Kania S.A."/>
            <person name="Gerhold R.W."/>
            <person name="Richards J.E."/>
            <person name="Wolf T.M."/>
        </authorList>
    </citation>
    <scope>NUCLEOTIDE SEQUENCE</scope>
    <source>
        <strain evidence="1">MNPRO001-30</strain>
        <tissue evidence="1">Meninges</tissue>
    </source>
</reference>
<evidence type="ECO:0000313" key="2">
    <source>
        <dbReference type="Proteomes" id="UP001196413"/>
    </source>
</evidence>
<accession>A0AAD5WD88</accession>
<sequence length="94" mass="10481">MEKNLTPADDTGHFRSFSMTPVGATPTQSLSVWSQHSIVQAVARESVRDLNRPLSRMDVFYTGSTTNLRKRSGPSIVGTAAFTYFLHLKLPQRI</sequence>
<dbReference type="Proteomes" id="UP001196413">
    <property type="component" value="Unassembled WGS sequence"/>
</dbReference>